<dbReference type="HOGENOM" id="CLU_3276701_0_0_0"/>
<gene>
    <name evidence="2" type="ordered locus">Sinac_6280</name>
</gene>
<proteinExistence type="predicted"/>
<reference evidence="2 3" key="1">
    <citation type="submission" date="2012-02" db="EMBL/GenBank/DDBJ databases">
        <title>Complete sequence of chromosome of Singulisphaera acidiphila DSM 18658.</title>
        <authorList>
            <consortium name="US DOE Joint Genome Institute (JGI-PGF)"/>
            <person name="Lucas S."/>
            <person name="Copeland A."/>
            <person name="Lapidus A."/>
            <person name="Glavina del Rio T."/>
            <person name="Dalin E."/>
            <person name="Tice H."/>
            <person name="Bruce D."/>
            <person name="Goodwin L."/>
            <person name="Pitluck S."/>
            <person name="Peters L."/>
            <person name="Ovchinnikova G."/>
            <person name="Chertkov O."/>
            <person name="Kyrpides N."/>
            <person name="Mavromatis K."/>
            <person name="Ivanova N."/>
            <person name="Brettin T."/>
            <person name="Detter J.C."/>
            <person name="Han C."/>
            <person name="Larimer F."/>
            <person name="Land M."/>
            <person name="Hauser L."/>
            <person name="Markowitz V."/>
            <person name="Cheng J.-F."/>
            <person name="Hugenholtz P."/>
            <person name="Woyke T."/>
            <person name="Wu D."/>
            <person name="Tindall B."/>
            <person name="Pomrenke H."/>
            <person name="Brambilla E."/>
            <person name="Klenk H.-P."/>
            <person name="Eisen J.A."/>
        </authorList>
    </citation>
    <scope>NUCLEOTIDE SEQUENCE [LARGE SCALE GENOMIC DNA]</scope>
    <source>
        <strain evidence="3">ATCC BAA-1392 / DSM 18658 / VKM B-2454 / MOB10</strain>
    </source>
</reference>
<evidence type="ECO:0000313" key="2">
    <source>
        <dbReference type="EMBL" id="AGA30367.1"/>
    </source>
</evidence>
<feature type="region of interest" description="Disordered" evidence="1">
    <location>
        <begin position="1"/>
        <end position="28"/>
    </location>
</feature>
<organism evidence="2 3">
    <name type="scientific">Singulisphaera acidiphila (strain ATCC BAA-1392 / DSM 18658 / VKM B-2454 / MOB10)</name>
    <dbReference type="NCBI Taxonomy" id="886293"/>
    <lineage>
        <taxon>Bacteria</taxon>
        <taxon>Pseudomonadati</taxon>
        <taxon>Planctomycetota</taxon>
        <taxon>Planctomycetia</taxon>
        <taxon>Isosphaerales</taxon>
        <taxon>Isosphaeraceae</taxon>
        <taxon>Singulisphaera</taxon>
    </lineage>
</organism>
<accession>L0DMA4</accession>
<evidence type="ECO:0000256" key="1">
    <source>
        <dbReference type="SAM" id="MobiDB-lite"/>
    </source>
</evidence>
<keyword evidence="3" id="KW-1185">Reference proteome</keyword>
<feature type="compositionally biased region" description="Polar residues" evidence="1">
    <location>
        <begin position="16"/>
        <end position="25"/>
    </location>
</feature>
<protein>
    <submittedName>
        <fullName evidence="2">Uncharacterized protein</fullName>
    </submittedName>
</protein>
<dbReference type="Proteomes" id="UP000010798">
    <property type="component" value="Chromosome"/>
</dbReference>
<name>L0DMA4_SINAD</name>
<dbReference type="EMBL" id="CP003364">
    <property type="protein sequence ID" value="AGA30367.1"/>
    <property type="molecule type" value="Genomic_DNA"/>
</dbReference>
<dbReference type="AlphaFoldDB" id="L0DMA4"/>
<dbReference type="KEGG" id="saci:Sinac_6280"/>
<sequence>MMEYRDRPAEPLLGSAETNGLSRSTRLPHCSPMSSGIWRMA</sequence>
<dbReference type="STRING" id="886293.Sinac_6280"/>
<evidence type="ECO:0000313" key="3">
    <source>
        <dbReference type="Proteomes" id="UP000010798"/>
    </source>
</evidence>